<evidence type="ECO:0000313" key="2">
    <source>
        <dbReference type="EMBL" id="KAG7154140.1"/>
    </source>
</evidence>
<dbReference type="GO" id="GO:0046983">
    <property type="term" value="F:protein dimerization activity"/>
    <property type="evidence" value="ECO:0007669"/>
    <property type="project" value="InterPro"/>
</dbReference>
<reference evidence="2" key="1">
    <citation type="journal article" date="2021" name="Sci. Adv.">
        <title>The American lobster genome reveals insights on longevity, neural, and immune adaptations.</title>
        <authorList>
            <person name="Polinski J.M."/>
            <person name="Zimin A.V."/>
            <person name="Clark K.F."/>
            <person name="Kohn A.B."/>
            <person name="Sadowski N."/>
            <person name="Timp W."/>
            <person name="Ptitsyn A."/>
            <person name="Khanna P."/>
            <person name="Romanova D.Y."/>
            <person name="Williams P."/>
            <person name="Greenwood S.J."/>
            <person name="Moroz L.L."/>
            <person name="Walt D.R."/>
            <person name="Bodnar A.G."/>
        </authorList>
    </citation>
    <scope>NUCLEOTIDE SEQUENCE</scope>
    <source>
        <strain evidence="2">GMGI-L3</strain>
    </source>
</reference>
<dbReference type="Pfam" id="PF05699">
    <property type="entry name" value="Dimer_Tnp_hAT"/>
    <property type="match status" value="1"/>
</dbReference>
<dbReference type="InterPro" id="IPR052717">
    <property type="entry name" value="Vacuolar_transposase_reg"/>
</dbReference>
<dbReference type="GO" id="GO:0006357">
    <property type="term" value="P:regulation of transcription by RNA polymerase II"/>
    <property type="evidence" value="ECO:0007669"/>
    <property type="project" value="TreeGrafter"/>
</dbReference>
<protein>
    <submittedName>
        <fullName evidence="2">Putative hAT family C-terminal dimerization region-containing protein 29</fullName>
    </submittedName>
</protein>
<dbReference type="InterPro" id="IPR008906">
    <property type="entry name" value="HATC_C_dom"/>
</dbReference>
<evidence type="ECO:0000313" key="3">
    <source>
        <dbReference type="Proteomes" id="UP000747542"/>
    </source>
</evidence>
<comment type="caution">
    <text evidence="2">The sequence shown here is derived from an EMBL/GenBank/DDBJ whole genome shotgun (WGS) entry which is preliminary data.</text>
</comment>
<dbReference type="PANTHER" id="PTHR46169:SF15">
    <property type="entry name" value="INNER CENTROMERE PROTEIN A-LIKE ISOFORM X1-RELATED"/>
    <property type="match status" value="1"/>
</dbReference>
<dbReference type="InterPro" id="IPR012337">
    <property type="entry name" value="RNaseH-like_sf"/>
</dbReference>
<dbReference type="AlphaFoldDB" id="A0A8J5J8Z2"/>
<sequence length="202" mass="22659">MGLTEMVGKTRCSVHVLPCPALLVCDWQYKLTTCTRWNSQLTLVRSLLRVSPEVWDKLDTPNKLKQYAIKELCDILQPFEYVTNKIQGQNMVTSSLVVNCVGGLWAALASLHEVYKSKLVSVLQSSTETCLNKFESVEAFPASCHPDPRCWTGKLRSHLNHPCLQEDGDPLGYWKAKQPEFPVLTRLAPKYLAIPATSAPVE</sequence>
<dbReference type="EMBL" id="JAHLQT010045078">
    <property type="protein sequence ID" value="KAG7154140.1"/>
    <property type="molecule type" value="Genomic_DNA"/>
</dbReference>
<name>A0A8J5J8Z2_HOMAM</name>
<feature type="domain" description="HAT C-terminal dimerisation" evidence="1">
    <location>
        <begin position="155"/>
        <end position="202"/>
    </location>
</feature>
<dbReference type="Proteomes" id="UP000747542">
    <property type="component" value="Unassembled WGS sequence"/>
</dbReference>
<accession>A0A8J5J8Z2</accession>
<evidence type="ECO:0000259" key="1">
    <source>
        <dbReference type="Pfam" id="PF05699"/>
    </source>
</evidence>
<gene>
    <name evidence="2" type="ORF">Hamer_G026976</name>
</gene>
<dbReference type="PANTHER" id="PTHR46169">
    <property type="entry name" value="DNA REPLICATION-RELATED ELEMENT FACTOR, ISOFORM A"/>
    <property type="match status" value="1"/>
</dbReference>
<dbReference type="GO" id="GO:0005634">
    <property type="term" value="C:nucleus"/>
    <property type="evidence" value="ECO:0007669"/>
    <property type="project" value="TreeGrafter"/>
</dbReference>
<organism evidence="2 3">
    <name type="scientific">Homarus americanus</name>
    <name type="common">American lobster</name>
    <dbReference type="NCBI Taxonomy" id="6706"/>
    <lineage>
        <taxon>Eukaryota</taxon>
        <taxon>Metazoa</taxon>
        <taxon>Ecdysozoa</taxon>
        <taxon>Arthropoda</taxon>
        <taxon>Crustacea</taxon>
        <taxon>Multicrustacea</taxon>
        <taxon>Malacostraca</taxon>
        <taxon>Eumalacostraca</taxon>
        <taxon>Eucarida</taxon>
        <taxon>Decapoda</taxon>
        <taxon>Pleocyemata</taxon>
        <taxon>Astacidea</taxon>
        <taxon>Nephropoidea</taxon>
        <taxon>Nephropidae</taxon>
        <taxon>Homarus</taxon>
    </lineage>
</organism>
<keyword evidence="3" id="KW-1185">Reference proteome</keyword>
<dbReference type="SUPFAM" id="SSF53098">
    <property type="entry name" value="Ribonuclease H-like"/>
    <property type="match status" value="1"/>
</dbReference>
<proteinExistence type="predicted"/>